<sequence length="557" mass="60082">MQRLFAGVTSDAVWRIAALLLVTAVVAVGCSAPDTESAPTTDAPSAAPTAAPPPAPDVAPRELASDPARIADDLVDDDRVLRDPSSSNPLRTAAAHRQQAAYRAIGRHPEWDPVVRQRIPPELLQIYDLNVDARRQLTALSEGTAKDTLPAWRIVAPTPADELRTYYAEAEAASGVGWNFLAAINLIETGFGRVAGVSTAGAQGPMQFLPTTFAAYGNGGDILSPRDSIMAAGRYLAANGFAHDRDHALYRYNNSDRYVRAVSDYAAVLAADPAAFDAYHRWQVYYKTTAGDVLLPIGYSATAPIPVVEYLASHETPIAQISPQSEQVLERMLAATRDVSPADPSARSETLSRLFLGTPYGADTLIGSASEPEQLVVELANVDCFTYADYVEALKRADNRETFVDALINVRYRDGVVAYENRKHFFTDWAAVAPALATDVTADLSPDAVQVRKNLNQRDSGGVYLPGLPVVARTVTYIPSRHVDDSVLSRLRTGDYLGAFAQDGGLDVTHIGVFVETPDGPVFRNASSLSAYNEVVDQPLMEYLQTVPGVVVLRPVE</sequence>
<dbReference type="CDD" id="cd13399">
    <property type="entry name" value="Slt35-like"/>
    <property type="match status" value="1"/>
</dbReference>
<dbReference type="Gene3D" id="1.10.3670.10">
    <property type="entry name" value="Putative xylanase like domain"/>
    <property type="match status" value="1"/>
</dbReference>
<dbReference type="SUPFAM" id="SSF54001">
    <property type="entry name" value="Cysteine proteinases"/>
    <property type="match status" value="1"/>
</dbReference>
<dbReference type="PROSITE" id="PS51257">
    <property type="entry name" value="PROKAR_LIPOPROTEIN"/>
    <property type="match status" value="1"/>
</dbReference>
<dbReference type="Proteomes" id="UP000467252">
    <property type="component" value="Chromosome"/>
</dbReference>
<dbReference type="SUPFAM" id="SSF53955">
    <property type="entry name" value="Lysozyme-like"/>
    <property type="match status" value="1"/>
</dbReference>
<keyword evidence="4" id="KW-1185">Reference proteome</keyword>
<dbReference type="InterPro" id="IPR008258">
    <property type="entry name" value="Transglycosylase_SLT_dom_1"/>
</dbReference>
<dbReference type="InterPro" id="IPR038765">
    <property type="entry name" value="Papain-like_cys_pep_sf"/>
</dbReference>
<dbReference type="AlphaFoldDB" id="A0A7I7USQ7"/>
<feature type="region of interest" description="Disordered" evidence="1">
    <location>
        <begin position="34"/>
        <end position="62"/>
    </location>
</feature>
<dbReference type="InterPro" id="IPR010846">
    <property type="entry name" value="AmiA-like"/>
</dbReference>
<feature type="domain" description="Transglycosylase SLT" evidence="2">
    <location>
        <begin position="167"/>
        <end position="261"/>
    </location>
</feature>
<feature type="compositionally biased region" description="Low complexity" evidence="1">
    <location>
        <begin position="37"/>
        <end position="49"/>
    </location>
</feature>
<dbReference type="Gene3D" id="1.10.530.10">
    <property type="match status" value="1"/>
</dbReference>
<gene>
    <name evidence="3" type="ORF">MPUL_42640</name>
</gene>
<dbReference type="InterPro" id="IPR023346">
    <property type="entry name" value="Lysozyme-like_dom_sf"/>
</dbReference>
<dbReference type="Pfam" id="PF01464">
    <property type="entry name" value="SLT"/>
    <property type="match status" value="1"/>
</dbReference>
<organism evidence="3 4">
    <name type="scientific">Mycolicibacterium pulveris</name>
    <name type="common">Mycobacterium pulveris</name>
    <dbReference type="NCBI Taxonomy" id="36813"/>
    <lineage>
        <taxon>Bacteria</taxon>
        <taxon>Bacillati</taxon>
        <taxon>Actinomycetota</taxon>
        <taxon>Actinomycetes</taxon>
        <taxon>Mycobacteriales</taxon>
        <taxon>Mycobacteriaceae</taxon>
        <taxon>Mycolicibacterium</taxon>
    </lineage>
</organism>
<name>A0A7I7USQ7_MYCPV</name>
<dbReference type="Gene3D" id="2.30.260.10">
    <property type="entry name" value="putative xylanase like domain"/>
    <property type="match status" value="1"/>
</dbReference>
<proteinExistence type="predicted"/>
<dbReference type="Pfam" id="PF07313">
    <property type="entry name" value="AmiA-like"/>
    <property type="match status" value="1"/>
</dbReference>
<evidence type="ECO:0000313" key="3">
    <source>
        <dbReference type="EMBL" id="BBY83106.1"/>
    </source>
</evidence>
<evidence type="ECO:0000259" key="2">
    <source>
        <dbReference type="Pfam" id="PF01464"/>
    </source>
</evidence>
<feature type="region of interest" description="Disordered" evidence="1">
    <location>
        <begin position="75"/>
        <end position="94"/>
    </location>
</feature>
<reference evidence="3 4" key="1">
    <citation type="journal article" date="2019" name="Emerg. Microbes Infect.">
        <title>Comprehensive subspecies identification of 175 nontuberculous mycobacteria species based on 7547 genomic profiles.</title>
        <authorList>
            <person name="Matsumoto Y."/>
            <person name="Kinjo T."/>
            <person name="Motooka D."/>
            <person name="Nabeya D."/>
            <person name="Jung N."/>
            <person name="Uechi K."/>
            <person name="Horii T."/>
            <person name="Iida T."/>
            <person name="Fujita J."/>
            <person name="Nakamura S."/>
        </authorList>
    </citation>
    <scope>NUCLEOTIDE SEQUENCE [LARGE SCALE GENOMIC DNA]</scope>
    <source>
        <strain evidence="3 4">JCM 6370</strain>
    </source>
</reference>
<evidence type="ECO:0000256" key="1">
    <source>
        <dbReference type="SAM" id="MobiDB-lite"/>
    </source>
</evidence>
<evidence type="ECO:0000313" key="4">
    <source>
        <dbReference type="Proteomes" id="UP000467252"/>
    </source>
</evidence>
<protein>
    <recommendedName>
        <fullName evidence="2">Transglycosylase SLT domain-containing protein</fullName>
    </recommendedName>
</protein>
<accession>A0A7I7USQ7</accession>
<dbReference type="EMBL" id="AP022599">
    <property type="protein sequence ID" value="BBY83106.1"/>
    <property type="molecule type" value="Genomic_DNA"/>
</dbReference>